<sequence>MVLTEMSSPAYQNTMHVGNATTAATQRTFHRQMVNKSARRALRWGMLNLVLALICIFEIAFASTISLLGWEHPVFWYLLCGLAVLFSVNFVVDFAKFIIPTVQGIRYPVELSPYERDILGVRNNAIGFKTATPRPRVPSAPPSLRTTPVKPGIKPSSSYLYSTPPSFSTDGGIGLFGSSYGNISPLSKSFATPTGSPGSFNMSTPQGGLTMNRSSSMNYHTPSPLQQSNTSLLTRDGRGGIGSSGSFLRSRHQSSPVNRLNNSPLAAEDTIADMNSLNNYLKTQEERRALLGSTESSPSGSPSFFAYNRSASDFTYLLGRQHYQLATRSPQSPSLRKDDDPDYPAKYSAAEAWLKMSVNRDELERWTANLRKWLSEAIFSPVCQHIHLLNEQLQRVGHGELQIGESSLSSLKQVAILKSGQLPTLNQLIPYLDVSPNQEYVVQRIQDLGQGGYINEFRWDKGGDYKGRKWEKDLPSDCSLVMHMFCSFMDSQLPPDPKYPDGKTFTSRYFMKTPDKPDLKKDNILMFQTKETPPHYKVIIGDDTWDLSKGRNNMFHAILLFLHHIRSKHHGMLGRVNLGPAGINLLWIIKDDLQKLLE</sequence>
<keyword evidence="2" id="KW-1133">Transmembrane helix</keyword>
<protein>
    <recommendedName>
        <fullName evidence="5">Transmembrane protein 209</fullName>
    </recommendedName>
</protein>
<feature type="region of interest" description="Disordered" evidence="1">
    <location>
        <begin position="237"/>
        <end position="262"/>
    </location>
</feature>
<reference evidence="3" key="1">
    <citation type="submission" date="2021-10" db="EMBL/GenBank/DDBJ databases">
        <title>Tropical sea cucumber genome reveals ecological adaptation and Cuvierian tubules defense mechanism.</title>
        <authorList>
            <person name="Chen T."/>
        </authorList>
    </citation>
    <scope>NUCLEOTIDE SEQUENCE</scope>
    <source>
        <strain evidence="3">Nanhai2018</strain>
        <tissue evidence="3">Muscle</tissue>
    </source>
</reference>
<evidence type="ECO:0000256" key="1">
    <source>
        <dbReference type="SAM" id="MobiDB-lite"/>
    </source>
</evidence>
<dbReference type="EMBL" id="JAIZAY010000002">
    <property type="protein sequence ID" value="KAJ8047742.1"/>
    <property type="molecule type" value="Genomic_DNA"/>
</dbReference>
<feature type="transmembrane region" description="Helical" evidence="2">
    <location>
        <begin position="46"/>
        <end position="68"/>
    </location>
</feature>
<accession>A0A9Q1HFE8</accession>
<dbReference type="AlphaFoldDB" id="A0A9Q1HFE8"/>
<evidence type="ECO:0008006" key="5">
    <source>
        <dbReference type="Google" id="ProtNLM"/>
    </source>
</evidence>
<evidence type="ECO:0000313" key="3">
    <source>
        <dbReference type="EMBL" id="KAJ8047742.1"/>
    </source>
</evidence>
<keyword evidence="4" id="KW-1185">Reference proteome</keyword>
<feature type="transmembrane region" description="Helical" evidence="2">
    <location>
        <begin position="74"/>
        <end position="92"/>
    </location>
</feature>
<dbReference type="Proteomes" id="UP001152320">
    <property type="component" value="Chromosome 2"/>
</dbReference>
<dbReference type="PANTHER" id="PTHR21780">
    <property type="entry name" value="TRANSMEMBRANE PROTEIN 209"/>
    <property type="match status" value="1"/>
</dbReference>
<dbReference type="PANTHER" id="PTHR21780:SF0">
    <property type="entry name" value="TRANSMEMBRANE PROTEIN 209"/>
    <property type="match status" value="1"/>
</dbReference>
<organism evidence="3 4">
    <name type="scientific">Holothuria leucospilota</name>
    <name type="common">Black long sea cucumber</name>
    <name type="synonym">Mertensiothuria leucospilota</name>
    <dbReference type="NCBI Taxonomy" id="206669"/>
    <lineage>
        <taxon>Eukaryota</taxon>
        <taxon>Metazoa</taxon>
        <taxon>Echinodermata</taxon>
        <taxon>Eleutherozoa</taxon>
        <taxon>Echinozoa</taxon>
        <taxon>Holothuroidea</taxon>
        <taxon>Aspidochirotacea</taxon>
        <taxon>Aspidochirotida</taxon>
        <taxon>Holothuriidae</taxon>
        <taxon>Holothuria</taxon>
    </lineage>
</organism>
<evidence type="ECO:0000313" key="4">
    <source>
        <dbReference type="Proteomes" id="UP001152320"/>
    </source>
</evidence>
<feature type="compositionally biased region" description="Polar residues" evidence="1">
    <location>
        <begin position="253"/>
        <end position="262"/>
    </location>
</feature>
<dbReference type="GO" id="GO:0016020">
    <property type="term" value="C:membrane"/>
    <property type="evidence" value="ECO:0007669"/>
    <property type="project" value="TreeGrafter"/>
</dbReference>
<keyword evidence="2" id="KW-0812">Transmembrane</keyword>
<keyword evidence="2" id="KW-0472">Membrane</keyword>
<name>A0A9Q1HFE8_HOLLE</name>
<evidence type="ECO:0000256" key="2">
    <source>
        <dbReference type="SAM" id="Phobius"/>
    </source>
</evidence>
<dbReference type="Pfam" id="PF09786">
    <property type="entry name" value="CytochromB561_N"/>
    <property type="match status" value="1"/>
</dbReference>
<gene>
    <name evidence="3" type="ORF">HOLleu_06816</name>
</gene>
<dbReference type="InterPro" id="IPR019176">
    <property type="entry name" value="Cytochrome_B561-rel"/>
</dbReference>
<proteinExistence type="predicted"/>
<dbReference type="OrthoDB" id="509821at2759"/>
<comment type="caution">
    <text evidence="3">The sequence shown here is derived from an EMBL/GenBank/DDBJ whole genome shotgun (WGS) entry which is preliminary data.</text>
</comment>